<feature type="transmembrane region" description="Helical" evidence="1">
    <location>
        <begin position="416"/>
        <end position="437"/>
    </location>
</feature>
<dbReference type="OrthoDB" id="10050027at2759"/>
<keyword evidence="1" id="KW-1133">Transmembrane helix</keyword>
<sequence>MRPCLIVYLTISIISFEHVRAFFNMPVSTIIEQTGKLSCVINSTEGHYNDFQLCAIRIYTALESTSEITDVVVQNGMWFMNVFRRLIATRQCEGFSETSDIGTGICNPMSYETADQMTLCICASDYCNLDLETCQIANKNLFNVSLLPEPLPVLSDTVECNQTSEVSEACYEHSLINQDTCNNYVHSHKVLCTIGVSNNVIVQTGYLEENYGIFLDKKLHDLKPVIQAYPENPLIDAQTYVYYMYSLGTDLTSEECACTQSSYCNMNITLCAPSSIQIDATASTLTMTDDLESEHTSDMLSVSMNTQSIANIVTTDKYTAETSSIQTTTHFVTERFTTPNGTSEIISISIKESKTYPATSEIVETSILDEATSSTTEPTMMSNTISLNDNAIKSTTIIYSNGSNSSTVIPNMNSGLIIGIIVGGIVFLVIVFSLICCQCVRLGMCQRTFTSRAANYQL</sequence>
<keyword evidence="2" id="KW-0732">Signal</keyword>
<feature type="chain" id="PRO_5036229697" evidence="2">
    <location>
        <begin position="22"/>
        <end position="458"/>
    </location>
</feature>
<protein>
    <submittedName>
        <fullName evidence="4">Uncharacterized protein</fullName>
    </submittedName>
</protein>
<keyword evidence="1" id="KW-0812">Transmembrane</keyword>
<evidence type="ECO:0000313" key="5">
    <source>
        <dbReference type="Proteomes" id="UP000663828"/>
    </source>
</evidence>
<gene>
    <name evidence="3" type="ORF">EDS130_LOCUS4093</name>
    <name evidence="4" type="ORF">XAT740_LOCUS49070</name>
</gene>
<dbReference type="EMBL" id="CAJNOR010007180">
    <property type="protein sequence ID" value="CAF1612344.1"/>
    <property type="molecule type" value="Genomic_DNA"/>
</dbReference>
<evidence type="ECO:0000256" key="1">
    <source>
        <dbReference type="SAM" id="Phobius"/>
    </source>
</evidence>
<accession>A0A816BJQ9</accession>
<proteinExistence type="predicted"/>
<reference evidence="4" key="1">
    <citation type="submission" date="2021-02" db="EMBL/GenBank/DDBJ databases">
        <authorList>
            <person name="Nowell W R."/>
        </authorList>
    </citation>
    <scope>NUCLEOTIDE SEQUENCE</scope>
</reference>
<keyword evidence="5" id="KW-1185">Reference proteome</keyword>
<comment type="caution">
    <text evidence="4">The sequence shown here is derived from an EMBL/GenBank/DDBJ whole genome shotgun (WGS) entry which is preliminary data.</text>
</comment>
<evidence type="ECO:0000256" key="2">
    <source>
        <dbReference type="SAM" id="SignalP"/>
    </source>
</evidence>
<dbReference type="Proteomes" id="UP000663828">
    <property type="component" value="Unassembled WGS sequence"/>
</dbReference>
<organism evidence="4 5">
    <name type="scientific">Adineta ricciae</name>
    <name type="common">Rotifer</name>
    <dbReference type="NCBI Taxonomy" id="249248"/>
    <lineage>
        <taxon>Eukaryota</taxon>
        <taxon>Metazoa</taxon>
        <taxon>Spiralia</taxon>
        <taxon>Gnathifera</taxon>
        <taxon>Rotifera</taxon>
        <taxon>Eurotatoria</taxon>
        <taxon>Bdelloidea</taxon>
        <taxon>Adinetida</taxon>
        <taxon>Adinetidae</taxon>
        <taxon>Adineta</taxon>
    </lineage>
</organism>
<evidence type="ECO:0000313" key="4">
    <source>
        <dbReference type="EMBL" id="CAF1612344.1"/>
    </source>
</evidence>
<dbReference type="AlphaFoldDB" id="A0A816BJQ9"/>
<feature type="signal peptide" evidence="2">
    <location>
        <begin position="1"/>
        <end position="21"/>
    </location>
</feature>
<dbReference type="Proteomes" id="UP000663852">
    <property type="component" value="Unassembled WGS sequence"/>
</dbReference>
<name>A0A816BJQ9_ADIRI</name>
<keyword evidence="1" id="KW-0472">Membrane</keyword>
<dbReference type="EMBL" id="CAJNOJ010000010">
    <property type="protein sequence ID" value="CAF0785906.1"/>
    <property type="molecule type" value="Genomic_DNA"/>
</dbReference>
<evidence type="ECO:0000313" key="3">
    <source>
        <dbReference type="EMBL" id="CAF0785906.1"/>
    </source>
</evidence>